<name>A0A162ZZZ3_MUCCL</name>
<proteinExistence type="predicted"/>
<comment type="caution">
    <text evidence="1">The sequence shown here is derived from an EMBL/GenBank/DDBJ whole genome shotgun (WGS) entry which is preliminary data.</text>
</comment>
<dbReference type="PANTHER" id="PTHR34724">
    <property type="entry name" value="OS12G0596101 PROTEIN"/>
    <property type="match status" value="1"/>
</dbReference>
<reference evidence="1 2" key="1">
    <citation type="submission" date="2015-06" db="EMBL/GenBank/DDBJ databases">
        <title>Expansion of signal transduction pathways in fungi by whole-genome duplication.</title>
        <authorList>
            <consortium name="DOE Joint Genome Institute"/>
            <person name="Corrochano L.M."/>
            <person name="Kuo A."/>
            <person name="Marcet-Houben M."/>
            <person name="Polaino S."/>
            <person name="Salamov A."/>
            <person name="Villalobos J.M."/>
            <person name="Alvarez M.I."/>
            <person name="Avalos J."/>
            <person name="Benito E.P."/>
            <person name="Benoit I."/>
            <person name="Burger G."/>
            <person name="Camino L.P."/>
            <person name="Canovas D."/>
            <person name="Cerda-Olmedo E."/>
            <person name="Cheng J.-F."/>
            <person name="Dominguez A."/>
            <person name="Elias M."/>
            <person name="Eslava A.P."/>
            <person name="Glaser F."/>
            <person name="Grimwood J."/>
            <person name="Gutierrez G."/>
            <person name="Heitman J."/>
            <person name="Henrissat B."/>
            <person name="Iturriaga E.A."/>
            <person name="Lang B.F."/>
            <person name="Lavin J.L."/>
            <person name="Lee S."/>
            <person name="Li W."/>
            <person name="Lindquist E."/>
            <person name="Lopez-Garcia S."/>
            <person name="Luque E.M."/>
            <person name="Marcos A.T."/>
            <person name="Martin J."/>
            <person name="Mccluskey K."/>
            <person name="Medina H.R."/>
            <person name="Miralles-Duran A."/>
            <person name="Miyazaki A."/>
            <person name="Munoz-Torres E."/>
            <person name="Oguiza J.A."/>
            <person name="Ohm R."/>
            <person name="Olmedo M."/>
            <person name="Orejas M."/>
            <person name="Ortiz-Castellanos L."/>
            <person name="Pisabarro A.G."/>
            <person name="Rodriguez-Romero J."/>
            <person name="Ruiz-Herrera J."/>
            <person name="Ruiz-Vazquez R."/>
            <person name="Sanz C."/>
            <person name="Schackwitz W."/>
            <person name="Schmutz J."/>
            <person name="Shahriari M."/>
            <person name="Shelest E."/>
            <person name="Silva-Franco F."/>
            <person name="Soanes D."/>
            <person name="Syed K."/>
            <person name="Tagua V.G."/>
            <person name="Talbot N.J."/>
            <person name="Thon M."/>
            <person name="De Vries R.P."/>
            <person name="Wiebenga A."/>
            <person name="Yadav J.S."/>
            <person name="Braun E.L."/>
            <person name="Baker S."/>
            <person name="Garre V."/>
            <person name="Horwitz B."/>
            <person name="Torres-Martinez S."/>
            <person name="Idnurm A."/>
            <person name="Herrera-Estrella A."/>
            <person name="Gabaldon T."/>
            <person name="Grigoriev I.V."/>
        </authorList>
    </citation>
    <scope>NUCLEOTIDE SEQUENCE [LARGE SCALE GENOMIC DNA]</scope>
    <source>
        <strain evidence="1 2">CBS 277.49</strain>
    </source>
</reference>
<dbReference type="EMBL" id="AMYB01000001">
    <property type="protein sequence ID" value="OAD08847.1"/>
    <property type="molecule type" value="Genomic_DNA"/>
</dbReference>
<organism evidence="1 2">
    <name type="scientific">Mucor lusitanicus CBS 277.49</name>
    <dbReference type="NCBI Taxonomy" id="747725"/>
    <lineage>
        <taxon>Eukaryota</taxon>
        <taxon>Fungi</taxon>
        <taxon>Fungi incertae sedis</taxon>
        <taxon>Mucoromycota</taxon>
        <taxon>Mucoromycotina</taxon>
        <taxon>Mucoromycetes</taxon>
        <taxon>Mucorales</taxon>
        <taxon>Mucorineae</taxon>
        <taxon>Mucoraceae</taxon>
        <taxon>Mucor</taxon>
    </lineage>
</organism>
<keyword evidence="2" id="KW-1185">Reference proteome</keyword>
<sequence length="50" mass="5591">MCERTTCDKCKKPTWAGCGQHIEEALEGVPKEERCVCPGIFSRIKAVFGF</sequence>
<evidence type="ECO:0000313" key="1">
    <source>
        <dbReference type="EMBL" id="OAD08847.1"/>
    </source>
</evidence>
<dbReference type="Proteomes" id="UP000077051">
    <property type="component" value="Unassembled WGS sequence"/>
</dbReference>
<evidence type="ECO:0000313" key="2">
    <source>
        <dbReference type="Proteomes" id="UP000077051"/>
    </source>
</evidence>
<dbReference type="VEuPathDB" id="FungiDB:MUCCIDRAFT_134601"/>
<dbReference type="PANTHER" id="PTHR34724:SF2">
    <property type="entry name" value="OS12G0596101 PROTEIN"/>
    <property type="match status" value="1"/>
</dbReference>
<gene>
    <name evidence="1" type="ORF">MUCCIDRAFT_134601</name>
</gene>
<dbReference type="STRING" id="747725.A0A162ZZZ3"/>
<protein>
    <submittedName>
        <fullName evidence="1">Uncharacterized protein</fullName>
    </submittedName>
</protein>
<dbReference type="OrthoDB" id="88410at2759"/>
<dbReference type="AlphaFoldDB" id="A0A162ZZZ3"/>
<accession>A0A162ZZZ3</accession>